<gene>
    <name evidence="3" type="ORF">AW10_02944</name>
</gene>
<dbReference type="InterPro" id="IPR027021">
    <property type="entry name" value="C-di-GMP_BP_PA4608"/>
</dbReference>
<reference evidence="3 4" key="1">
    <citation type="submission" date="2014-02" db="EMBL/GenBank/DDBJ databases">
        <title>Expanding our view of genomic diversity in Candidatus Accumulibacter clades.</title>
        <authorList>
            <person name="Skennerton C.T."/>
            <person name="Barr J.J."/>
            <person name="Slater F.R."/>
            <person name="Bond P.L."/>
            <person name="Tyson G.W."/>
        </authorList>
    </citation>
    <scope>NUCLEOTIDE SEQUENCE [LARGE SCALE GENOMIC DNA]</scope>
    <source>
        <strain evidence="4">BA-92</strain>
    </source>
</reference>
<name>A0A011PNK3_9PROT</name>
<dbReference type="GO" id="GO:0035438">
    <property type="term" value="F:cyclic-di-GMP binding"/>
    <property type="evidence" value="ECO:0007669"/>
    <property type="project" value="InterPro"/>
</dbReference>
<evidence type="ECO:0000256" key="1">
    <source>
        <dbReference type="PIRNR" id="PIRNR028141"/>
    </source>
</evidence>
<comment type="function">
    <text evidence="1">Binds the second messenger bis-(3'-5') cyclic dimeric guanosine monophosphate (c-di-GMP). Can bind two c-di-GMP molecules per monomer. May play a role in bacterial second-messenger regulated processes. Binding to c-di-GMP induces a conformational change of the C- and N-termini resulting in the exposure of a highly negative surface on one side of the protein to a possible effector protein.</text>
</comment>
<feature type="domain" description="PilZ" evidence="2">
    <location>
        <begin position="4"/>
        <end position="101"/>
    </location>
</feature>
<proteinExistence type="predicted"/>
<dbReference type="PATRIC" id="fig|1454003.3.peg.3005"/>
<dbReference type="Gene3D" id="2.40.10.220">
    <property type="entry name" value="predicted glycosyltransferase like domains"/>
    <property type="match status" value="1"/>
</dbReference>
<dbReference type="InterPro" id="IPR009875">
    <property type="entry name" value="PilZ_domain"/>
</dbReference>
<dbReference type="AlphaFoldDB" id="A0A011PNK3"/>
<dbReference type="STRING" id="1454003.AW10_02944"/>
<dbReference type="Pfam" id="PF07238">
    <property type="entry name" value="PilZ"/>
    <property type="match status" value="1"/>
</dbReference>
<protein>
    <recommendedName>
        <fullName evidence="1">Cyclic diguanosine monophosphate-binding protein</fullName>
        <shortName evidence="1">c-di-GMP-binding protein</shortName>
    </recommendedName>
    <alternativeName>
        <fullName evidence="1">Pilz domain-containing protein</fullName>
    </alternativeName>
</protein>
<dbReference type="EMBL" id="JEMX01000067">
    <property type="protein sequence ID" value="EXI78592.1"/>
    <property type="molecule type" value="Genomic_DNA"/>
</dbReference>
<dbReference type="PIRSF" id="PIRSF028141">
    <property type="entry name" value="C-di-GMP_BP_PA4608"/>
    <property type="match status" value="1"/>
</dbReference>
<dbReference type="SUPFAM" id="SSF141371">
    <property type="entry name" value="PilZ domain-like"/>
    <property type="match status" value="1"/>
</dbReference>
<keyword evidence="1" id="KW-0547">Nucleotide-binding</keyword>
<evidence type="ECO:0000259" key="2">
    <source>
        <dbReference type="Pfam" id="PF07238"/>
    </source>
</evidence>
<organism evidence="3 4">
    <name type="scientific">Candidatus Accumulibacter appositus</name>
    <dbReference type="NCBI Taxonomy" id="1454003"/>
    <lineage>
        <taxon>Bacteria</taxon>
        <taxon>Pseudomonadati</taxon>
        <taxon>Pseudomonadota</taxon>
        <taxon>Betaproteobacteria</taxon>
        <taxon>Candidatus Accumulibacter</taxon>
    </lineage>
</organism>
<evidence type="ECO:0000313" key="3">
    <source>
        <dbReference type="EMBL" id="EXI78592.1"/>
    </source>
</evidence>
<keyword evidence="1" id="KW-0973">c-di-GMP</keyword>
<evidence type="ECO:0000313" key="4">
    <source>
        <dbReference type="Proteomes" id="UP000021816"/>
    </source>
</evidence>
<dbReference type="Proteomes" id="UP000021816">
    <property type="component" value="Unassembled WGS sequence"/>
</dbReference>
<comment type="caution">
    <text evidence="3">The sequence shown here is derived from an EMBL/GenBank/DDBJ whole genome shotgun (WGS) entry which is preliminary data.</text>
</comment>
<accession>A0A011PNK3</accession>
<sequence length="120" mass="13122">MTEQRRHYSRISFTSAAQLLLAEQPCEVLVVDLSLRGALIQLPTQAEPGLGATAELRVHLDAAGTELRMQTTVAHREGRRAGLACQSIDVDSVTHLRRLVELNAGDPDLLQRELSALLCP</sequence>
<comment type="subunit">
    <text evidence="1">Monomer in both c-di-GMP-bound and free forms.</text>
</comment>